<dbReference type="PROSITE" id="PS50113">
    <property type="entry name" value="PAC"/>
    <property type="match status" value="1"/>
</dbReference>
<dbReference type="CDD" id="cd00130">
    <property type="entry name" value="PAS"/>
    <property type="match status" value="1"/>
</dbReference>
<dbReference type="FunFam" id="3.30.70.1230:FF:000016">
    <property type="entry name" value="Adenylate/guanylate cyclase domain-containing protein"/>
    <property type="match status" value="1"/>
</dbReference>
<dbReference type="SMART" id="SM00044">
    <property type="entry name" value="CYCc"/>
    <property type="match status" value="1"/>
</dbReference>
<dbReference type="InterPro" id="IPR001054">
    <property type="entry name" value="A/G_cyclase"/>
</dbReference>
<protein>
    <recommendedName>
        <fullName evidence="12">PAS domain S-box protein</fullName>
    </recommendedName>
</protein>
<keyword evidence="4" id="KW-0812">Transmembrane</keyword>
<name>A0A401FQ54_9BACT</name>
<dbReference type="InterPro" id="IPR029787">
    <property type="entry name" value="Nucleotide_cyclase"/>
</dbReference>
<evidence type="ECO:0000256" key="2">
    <source>
        <dbReference type="ARBA" id="ARBA00005381"/>
    </source>
</evidence>
<dbReference type="PANTHER" id="PTHR43081:SF1">
    <property type="entry name" value="ADENYLATE CYCLASE, TERMINAL-DIFFERENTIATION SPECIFIC"/>
    <property type="match status" value="1"/>
</dbReference>
<dbReference type="SMART" id="SM00091">
    <property type="entry name" value="PAS"/>
    <property type="match status" value="1"/>
</dbReference>
<feature type="domain" description="PAC" evidence="8">
    <location>
        <begin position="149"/>
        <end position="202"/>
    </location>
</feature>
<dbReference type="InterPro" id="IPR000700">
    <property type="entry name" value="PAS-assoc_C"/>
</dbReference>
<keyword evidence="11" id="KW-1185">Reference proteome</keyword>
<evidence type="ECO:0000256" key="1">
    <source>
        <dbReference type="ARBA" id="ARBA00004196"/>
    </source>
</evidence>
<dbReference type="GO" id="GO:0035556">
    <property type="term" value="P:intracellular signal transduction"/>
    <property type="evidence" value="ECO:0007669"/>
    <property type="project" value="InterPro"/>
</dbReference>
<comment type="similarity">
    <text evidence="2">Belongs to the adenylyl cyclase class-3 family.</text>
</comment>
<organism evidence="10 11">
    <name type="scientific">Desulfonema ishimotonii</name>
    <dbReference type="NCBI Taxonomy" id="45657"/>
    <lineage>
        <taxon>Bacteria</taxon>
        <taxon>Pseudomonadati</taxon>
        <taxon>Thermodesulfobacteriota</taxon>
        <taxon>Desulfobacteria</taxon>
        <taxon>Desulfobacterales</taxon>
        <taxon>Desulfococcaceae</taxon>
        <taxon>Desulfonema</taxon>
    </lineage>
</organism>
<evidence type="ECO:0000259" key="8">
    <source>
        <dbReference type="PROSITE" id="PS50113"/>
    </source>
</evidence>
<evidence type="ECO:0000256" key="4">
    <source>
        <dbReference type="ARBA" id="ARBA00022692"/>
    </source>
</evidence>
<dbReference type="SUPFAM" id="SSF55785">
    <property type="entry name" value="PYP-like sensor domain (PAS domain)"/>
    <property type="match status" value="1"/>
</dbReference>
<dbReference type="InterPro" id="IPR035965">
    <property type="entry name" value="PAS-like_dom_sf"/>
</dbReference>
<reference evidence="11" key="1">
    <citation type="submission" date="2017-11" db="EMBL/GenBank/DDBJ databases">
        <authorList>
            <person name="Watanabe M."/>
            <person name="Kojima H."/>
        </authorList>
    </citation>
    <scope>NUCLEOTIDE SEQUENCE [LARGE SCALE GENOMIC DNA]</scope>
    <source>
        <strain evidence="11">Tokyo 01</strain>
    </source>
</reference>
<evidence type="ECO:0000256" key="5">
    <source>
        <dbReference type="ARBA" id="ARBA00022989"/>
    </source>
</evidence>
<dbReference type="PROSITE" id="PS50125">
    <property type="entry name" value="GUANYLATE_CYCLASE_2"/>
    <property type="match status" value="1"/>
</dbReference>
<evidence type="ECO:0008006" key="12">
    <source>
        <dbReference type="Google" id="ProtNLM"/>
    </source>
</evidence>
<dbReference type="Gene3D" id="3.30.70.1230">
    <property type="entry name" value="Nucleotide cyclase"/>
    <property type="match status" value="1"/>
</dbReference>
<dbReference type="InterPro" id="IPR000014">
    <property type="entry name" value="PAS"/>
</dbReference>
<reference evidence="11" key="2">
    <citation type="submission" date="2019-01" db="EMBL/GenBank/DDBJ databases">
        <title>Genome sequence of Desulfonema ishimotonii strain Tokyo 01.</title>
        <authorList>
            <person name="Fukui M."/>
        </authorList>
    </citation>
    <scope>NUCLEOTIDE SEQUENCE [LARGE SCALE GENOMIC DNA]</scope>
    <source>
        <strain evidence="11">Tokyo 01</strain>
    </source>
</reference>
<feature type="coiled-coil region" evidence="7">
    <location>
        <begin position="58"/>
        <end position="85"/>
    </location>
</feature>
<gene>
    <name evidence="10" type="ORF">DENIS_0054</name>
</gene>
<dbReference type="CDD" id="cd07302">
    <property type="entry name" value="CHD"/>
    <property type="match status" value="1"/>
</dbReference>
<feature type="domain" description="Guanylate cyclase" evidence="9">
    <location>
        <begin position="239"/>
        <end position="371"/>
    </location>
</feature>
<keyword evidence="6" id="KW-0472">Membrane</keyword>
<dbReference type="NCBIfam" id="TIGR00229">
    <property type="entry name" value="sensory_box"/>
    <property type="match status" value="1"/>
</dbReference>
<evidence type="ECO:0000313" key="11">
    <source>
        <dbReference type="Proteomes" id="UP000288096"/>
    </source>
</evidence>
<dbReference type="EMBL" id="BEXT01000001">
    <property type="protein sequence ID" value="GBC59118.1"/>
    <property type="molecule type" value="Genomic_DNA"/>
</dbReference>
<dbReference type="GO" id="GO:0030313">
    <property type="term" value="C:cell envelope"/>
    <property type="evidence" value="ECO:0007669"/>
    <property type="project" value="UniProtKB-SubCell"/>
</dbReference>
<dbReference type="AlphaFoldDB" id="A0A401FQ54"/>
<comment type="caution">
    <text evidence="10">The sequence shown here is derived from an EMBL/GenBank/DDBJ whole genome shotgun (WGS) entry which is preliminary data.</text>
</comment>
<dbReference type="PANTHER" id="PTHR43081">
    <property type="entry name" value="ADENYLATE CYCLASE, TERMINAL-DIFFERENTIATION SPECIFIC-RELATED"/>
    <property type="match status" value="1"/>
</dbReference>
<sequence>MVLIGFGLATFYWICESFINIFLSDKINIFELILGTTIDEIWTRIIVLCLFIIFGSHAQFTIDNRKKAENALKKSEARYRTLVENIPIGICRITPGPDGRFLMSNPAFLKMFGFRSDTELNHINFSDIYIKPEECDTFSDLLLQRGSLAGNEMRFRRKNGTPIWISATARVVYHEETREVACFDCTFEDIDERKKAEIKIREDAETRRRFERLLSPDLAEMVVSGDLKVEKGGEDRVATVLFADIRGFTSMSENTRAAEVLQMLNEYFEAMVEIVFRYEGTVDKFIGDAIMVIWGAPVTHADDPYRAVRAATDMRATLTDFNKKRNAQGKQPLRIGIGINTGRLVAGYIGSNQTMSYSVIGDTVNTASRLCSAAQAGKIIISESTYRCVRDHFSVTKLNPIRVKGKLNPIQIFNINGTVSNG</sequence>
<keyword evidence="7" id="KW-0175">Coiled coil</keyword>
<dbReference type="GO" id="GO:0006171">
    <property type="term" value="P:cAMP biosynthetic process"/>
    <property type="evidence" value="ECO:0007669"/>
    <property type="project" value="TreeGrafter"/>
</dbReference>
<keyword evidence="3" id="KW-1003">Cell membrane</keyword>
<evidence type="ECO:0000256" key="6">
    <source>
        <dbReference type="ARBA" id="ARBA00023136"/>
    </source>
</evidence>
<dbReference type="Pfam" id="PF00211">
    <property type="entry name" value="Guanylate_cyc"/>
    <property type="match status" value="1"/>
</dbReference>
<comment type="subcellular location">
    <subcellularLocation>
        <location evidence="1">Cell envelope</location>
    </subcellularLocation>
</comment>
<dbReference type="Pfam" id="PF13426">
    <property type="entry name" value="PAS_9"/>
    <property type="match status" value="1"/>
</dbReference>
<dbReference type="SUPFAM" id="SSF55073">
    <property type="entry name" value="Nucleotide cyclase"/>
    <property type="match status" value="1"/>
</dbReference>
<evidence type="ECO:0000313" key="10">
    <source>
        <dbReference type="EMBL" id="GBC59118.1"/>
    </source>
</evidence>
<accession>A0A401FQ54</accession>
<dbReference type="InterPro" id="IPR050697">
    <property type="entry name" value="Adenylyl/Guanylyl_Cyclase_3/4"/>
</dbReference>
<evidence type="ECO:0000256" key="3">
    <source>
        <dbReference type="ARBA" id="ARBA00022475"/>
    </source>
</evidence>
<dbReference type="SMART" id="SM00086">
    <property type="entry name" value="PAC"/>
    <property type="match status" value="1"/>
</dbReference>
<dbReference type="Proteomes" id="UP000288096">
    <property type="component" value="Unassembled WGS sequence"/>
</dbReference>
<evidence type="ECO:0000256" key="7">
    <source>
        <dbReference type="SAM" id="Coils"/>
    </source>
</evidence>
<evidence type="ECO:0000259" key="9">
    <source>
        <dbReference type="PROSITE" id="PS50125"/>
    </source>
</evidence>
<keyword evidence="5" id="KW-1133">Transmembrane helix</keyword>
<dbReference type="InterPro" id="IPR001610">
    <property type="entry name" value="PAC"/>
</dbReference>
<proteinExistence type="inferred from homology"/>
<dbReference type="Gene3D" id="3.30.450.20">
    <property type="entry name" value="PAS domain"/>
    <property type="match status" value="1"/>
</dbReference>
<dbReference type="GO" id="GO:0004016">
    <property type="term" value="F:adenylate cyclase activity"/>
    <property type="evidence" value="ECO:0007669"/>
    <property type="project" value="UniProtKB-ARBA"/>
</dbReference>